<proteinExistence type="predicted"/>
<dbReference type="EMBL" id="JACXYZ010000001">
    <property type="protein sequence ID" value="MBD3923987.1"/>
    <property type="molecule type" value="Genomic_DNA"/>
</dbReference>
<dbReference type="Proteomes" id="UP000618818">
    <property type="component" value="Unassembled WGS sequence"/>
</dbReference>
<keyword evidence="1" id="KW-0472">Membrane</keyword>
<feature type="transmembrane region" description="Helical" evidence="1">
    <location>
        <begin position="51"/>
        <end position="73"/>
    </location>
</feature>
<keyword evidence="1" id="KW-0812">Transmembrane</keyword>
<keyword evidence="1" id="KW-1133">Transmembrane helix</keyword>
<dbReference type="RefSeq" id="WP_191193805.1">
    <property type="nucleotide sequence ID" value="NZ_JACXYZ010000001.1"/>
</dbReference>
<organism evidence="2 3">
    <name type="scientific">Nocardioides cavernae</name>
    <dbReference type="NCBI Taxonomy" id="1921566"/>
    <lineage>
        <taxon>Bacteria</taxon>
        <taxon>Bacillati</taxon>
        <taxon>Actinomycetota</taxon>
        <taxon>Actinomycetes</taxon>
        <taxon>Propionibacteriales</taxon>
        <taxon>Nocardioidaceae</taxon>
        <taxon>Nocardioides</taxon>
    </lineage>
</organism>
<protein>
    <recommendedName>
        <fullName evidence="4">DUF304 domain-containing protein</fullName>
    </recommendedName>
</protein>
<gene>
    <name evidence="2" type="ORF">IEZ26_05080</name>
</gene>
<reference evidence="2 3" key="1">
    <citation type="submission" date="2020-09" db="EMBL/GenBank/DDBJ databases">
        <title>novel species in genus Nocardioides.</title>
        <authorList>
            <person name="Zhang G."/>
        </authorList>
    </citation>
    <scope>NUCLEOTIDE SEQUENCE [LARGE SCALE GENOMIC DNA]</scope>
    <source>
        <strain evidence="2 3">KCTC 39551</strain>
    </source>
</reference>
<accession>A0ABR8N752</accession>
<sequence length="207" mass="22534">MSLVRRLPGHAWQVLLVELALYRALARWVVRRPDVPAGTTPIGHGQLAGPMLWLWIFGSAVEVLVLDLVLHRWVPSLRLPFLVLGVWGVLWMLGLLASTRVRPHLLGDTELVVRSGARTRVAVPLAALEGTRVVNHALPGTVRSLHEDDGLLLVGLGSETNLELVLSAPTTLATSAGPRTVSRVGLWVDEPREAAVALRRRLSAPAR</sequence>
<evidence type="ECO:0000313" key="3">
    <source>
        <dbReference type="Proteomes" id="UP000618818"/>
    </source>
</evidence>
<evidence type="ECO:0008006" key="4">
    <source>
        <dbReference type="Google" id="ProtNLM"/>
    </source>
</evidence>
<evidence type="ECO:0000313" key="2">
    <source>
        <dbReference type="EMBL" id="MBD3923987.1"/>
    </source>
</evidence>
<feature type="transmembrane region" description="Helical" evidence="1">
    <location>
        <begin position="79"/>
        <end position="97"/>
    </location>
</feature>
<keyword evidence="3" id="KW-1185">Reference proteome</keyword>
<name>A0ABR8N752_9ACTN</name>
<comment type="caution">
    <text evidence="2">The sequence shown here is derived from an EMBL/GenBank/DDBJ whole genome shotgun (WGS) entry which is preliminary data.</text>
</comment>
<evidence type="ECO:0000256" key="1">
    <source>
        <dbReference type="SAM" id="Phobius"/>
    </source>
</evidence>